<accession>A0ABX1W0K2</accession>
<reference evidence="2 3" key="1">
    <citation type="submission" date="2020-05" db="EMBL/GenBank/DDBJ databases">
        <authorList>
            <person name="Khan S.A."/>
            <person name="Jeon C.O."/>
            <person name="Chun B.H."/>
        </authorList>
    </citation>
    <scope>NUCLEOTIDE SEQUENCE [LARGE SCALE GENOMIC DNA]</scope>
    <source>
        <strain evidence="2 3">S1162</strain>
    </source>
</reference>
<gene>
    <name evidence="2" type="ORF">HK413_01095</name>
</gene>
<keyword evidence="1" id="KW-0472">Membrane</keyword>
<keyword evidence="1" id="KW-1133">Transmembrane helix</keyword>
<feature type="transmembrane region" description="Helical" evidence="1">
    <location>
        <begin position="20"/>
        <end position="41"/>
    </location>
</feature>
<dbReference type="Proteomes" id="UP000566071">
    <property type="component" value="Unassembled WGS sequence"/>
</dbReference>
<organism evidence="2 3">
    <name type="scientific">Mucilaginibacter humi</name>
    <dbReference type="NCBI Taxonomy" id="2732510"/>
    <lineage>
        <taxon>Bacteria</taxon>
        <taxon>Pseudomonadati</taxon>
        <taxon>Bacteroidota</taxon>
        <taxon>Sphingobacteriia</taxon>
        <taxon>Sphingobacteriales</taxon>
        <taxon>Sphingobacteriaceae</taxon>
        <taxon>Mucilaginibacter</taxon>
    </lineage>
</organism>
<keyword evidence="3" id="KW-1185">Reference proteome</keyword>
<name>A0ABX1W0K2_9SPHI</name>
<sequence>MSSTDAGKTWLHRVIYDPLLIQFIHRSLAYLLCGLFVAWFLLSRPLAPAGGAFLNWPPTLLITQVSTGIFACFAVGLLFIAGWRLHISLMVFCCC</sequence>
<comment type="caution">
    <text evidence="2">The sequence shown here is derived from an EMBL/GenBank/DDBJ whole genome shotgun (WGS) entry which is preliminary data.</text>
</comment>
<evidence type="ECO:0000256" key="1">
    <source>
        <dbReference type="SAM" id="Phobius"/>
    </source>
</evidence>
<proteinExistence type="predicted"/>
<dbReference type="EMBL" id="JABFCR010000003">
    <property type="protein sequence ID" value="NNU33123.1"/>
    <property type="molecule type" value="Genomic_DNA"/>
</dbReference>
<keyword evidence="1" id="KW-0812">Transmembrane</keyword>
<evidence type="ECO:0000313" key="2">
    <source>
        <dbReference type="EMBL" id="NNU33123.1"/>
    </source>
</evidence>
<evidence type="ECO:0000313" key="3">
    <source>
        <dbReference type="Proteomes" id="UP000566071"/>
    </source>
</evidence>
<protein>
    <submittedName>
        <fullName evidence="2">Uncharacterized protein</fullName>
    </submittedName>
</protein>
<feature type="transmembrane region" description="Helical" evidence="1">
    <location>
        <begin position="61"/>
        <end position="81"/>
    </location>
</feature>
<dbReference type="RefSeq" id="WP_175268824.1">
    <property type="nucleotide sequence ID" value="NZ_JABFCR010000003.1"/>
</dbReference>